<keyword evidence="10" id="KW-1185">Reference proteome</keyword>
<dbReference type="PANTHER" id="PTHR10825:SF29">
    <property type="entry name" value="POLYCOMB GROUP RING FINGER PROTEIN 1"/>
    <property type="match status" value="1"/>
</dbReference>
<dbReference type="InterPro" id="IPR018957">
    <property type="entry name" value="Znf_C3HC4_RING-type"/>
</dbReference>
<feature type="compositionally biased region" description="Polar residues" evidence="7">
    <location>
        <begin position="706"/>
        <end position="720"/>
    </location>
</feature>
<evidence type="ECO:0000313" key="9">
    <source>
        <dbReference type="EMBL" id="KAJ6224306.1"/>
    </source>
</evidence>
<dbReference type="CDD" id="cd17082">
    <property type="entry name" value="RAWUL_PCGF2_like"/>
    <property type="match status" value="1"/>
</dbReference>
<feature type="compositionally biased region" description="Polar residues" evidence="7">
    <location>
        <begin position="434"/>
        <end position="446"/>
    </location>
</feature>
<feature type="region of interest" description="Disordered" evidence="7">
    <location>
        <begin position="859"/>
        <end position="1132"/>
    </location>
</feature>
<gene>
    <name evidence="9" type="ORF">RDWZM_002851</name>
</gene>
<feature type="compositionally biased region" description="Basic and acidic residues" evidence="7">
    <location>
        <begin position="564"/>
        <end position="573"/>
    </location>
</feature>
<proteinExistence type="predicted"/>
<evidence type="ECO:0000256" key="6">
    <source>
        <dbReference type="PROSITE-ProRule" id="PRU00175"/>
    </source>
</evidence>
<feature type="compositionally biased region" description="Low complexity" evidence="7">
    <location>
        <begin position="1403"/>
        <end position="1426"/>
    </location>
</feature>
<dbReference type="Pfam" id="PF16207">
    <property type="entry name" value="RAWUL"/>
    <property type="match status" value="1"/>
</dbReference>
<dbReference type="EMBL" id="JAPWDV010000001">
    <property type="protein sequence ID" value="KAJ6224306.1"/>
    <property type="molecule type" value="Genomic_DNA"/>
</dbReference>
<accession>A0A9Q0RSJ3</accession>
<feature type="compositionally biased region" description="Low complexity" evidence="7">
    <location>
        <begin position="1079"/>
        <end position="1119"/>
    </location>
</feature>
<dbReference type="InterPro" id="IPR001841">
    <property type="entry name" value="Znf_RING"/>
</dbReference>
<feature type="compositionally biased region" description="Basic and acidic residues" evidence="7">
    <location>
        <begin position="974"/>
        <end position="983"/>
    </location>
</feature>
<evidence type="ECO:0000256" key="2">
    <source>
        <dbReference type="ARBA" id="ARBA00022723"/>
    </source>
</evidence>
<feature type="compositionally biased region" description="Basic and acidic residues" evidence="7">
    <location>
        <begin position="1012"/>
        <end position="1025"/>
    </location>
</feature>
<feature type="compositionally biased region" description="Low complexity" evidence="7">
    <location>
        <begin position="479"/>
        <end position="492"/>
    </location>
</feature>
<feature type="compositionally biased region" description="Low complexity" evidence="7">
    <location>
        <begin position="369"/>
        <end position="406"/>
    </location>
</feature>
<feature type="region of interest" description="Disordered" evidence="7">
    <location>
        <begin position="520"/>
        <end position="656"/>
    </location>
</feature>
<sequence length="1433" mass="153386">MSTTATAAAAARIGTAKSVTKSELSTTKRIKTEEMETTNLTCTSMTTTTTTTKKVPLKRPLLTDINDSLTCILCGGYFIDATTIIECLHTFCKSCIIKYLDDETNQKACPMCDIPLNKSKPWQSLREDRLRQEIVYKLVPQVYKSEMKRRRDFYIEHKEAEPKSEEDAGLNTTSMMEYFRPSDKISMSLEYSYGDNTKNSFNYGYSTNNVKANSTNADKVTATKSSPYSKTVSSTNSKNENDSKATSDNIDIKNDENDINYGNQPDVPNRRYLLCPAGLPIFQLKKFVYKKYGLTYNGYKVLILYAGEIMADDYTLMDVAYIYSWGRNNPMRFFYRIIERPVKQIKITEATQSISNKQSTETSLPPPTKKVNSGSNNKGNNGTATASNKVAGSKTSTSSPTITKSSRLSVGSNQSTTTSTTTTTPSTSKQKQTISISMKRNASAMSLNDAKPSTTSSNSNKKLKTTNTNVSNISKNSRTYANTSSLSANSSLKPQTSLTDAKLLQFQRATAKAAAAKAASIESNRNKTSIASMKSNTVTSSSRHSINNSNNKPSSLNVNNLIDSMDKNLKPENKNSQLSSQSVTGKGTKTAVETSISSPSSNKFSNEQRKLSLSSATKNNSSTSSLNKSSSSPLSPPAIRIKLTTSPTSNSSTSSKQLYGQIISPIPPEVVNELKKDKEQINKGPIKISITSVTTTSSTTGPRYKTVTSQGVQSTLSPIPNLSETNLSTSSTNSGTRPRGEMIHQIIDKMQSKGSFKSSSVNVTSTTPALDQLFSSASSSSSSKESSPAPSSPQPSSSSANNQAKISTLAIDDHAVGDNKVTTTTGDHSPPTTTSCSTSPTLRSSGNLVLRISTKSLEVATTSGNGKRHNTSLPSTLTSAALSPSSLDSNSSTASSKNSKVQKRSNSLENDTQERLTSPSLVVSSMSSPKPAESTTTMTVTNITTGTSSQIIDLDDDNSNDNLVMDFDDSEPAEESKNDEEQSTKSLTSISVHGGIQSPPQTPSPRSINQDSEPKLPESKSDETKSNNTSSKSSGDKEKCLGSSDKTPNKPKVTTFPLDLTKAKSPSPPIRGQSALTVSISSSSITSSSSSSPSNKNVTGKMKTNNTNTNSTVSSGRVTIKPSKPQATSSAESLQLVNPMTSKNLLITSTTSSNNLISKRFPISTTTSTFGSPFNSKPSTTISSSPNSKESQMKEREIKLRAAAAESYFPINQPPPTAPNSRMSFPPFSPFGAYGNHGNGAFDAMTMLQRNAFSAPNISNQMNIDVAHLAMYNIMAMNREQTTSANNINGNVPFRLGKSRKDRIVPMLPSSSSTSPSGRGQMCINRNNGHSTSSTSSSNNQSGTKQSLNDLFKLAMPNVNKQKTNNSNSSTNSMRNVSNSSAAAVAAVAAASMLGRTQLSSSLMPSASSLGSLSSPPGSSRSMPPSFTTSFHH</sequence>
<feature type="compositionally biased region" description="Polar residues" evidence="7">
    <location>
        <begin position="574"/>
        <end position="594"/>
    </location>
</feature>
<keyword evidence="3 6" id="KW-0863">Zinc-finger</keyword>
<keyword evidence="4" id="KW-0862">Zinc</keyword>
<dbReference type="GO" id="GO:0000122">
    <property type="term" value="P:negative regulation of transcription by RNA polymerase II"/>
    <property type="evidence" value="ECO:0007669"/>
    <property type="project" value="TreeGrafter"/>
</dbReference>
<feature type="compositionally biased region" description="Basic and acidic residues" evidence="7">
    <location>
        <begin position="239"/>
        <end position="256"/>
    </location>
</feature>
<feature type="compositionally biased region" description="Polar residues" evidence="7">
    <location>
        <begin position="521"/>
        <end position="539"/>
    </location>
</feature>
<dbReference type="PROSITE" id="PS50089">
    <property type="entry name" value="ZF_RING_2"/>
    <property type="match status" value="1"/>
</dbReference>
<dbReference type="SMART" id="SM00184">
    <property type="entry name" value="RING"/>
    <property type="match status" value="1"/>
</dbReference>
<evidence type="ECO:0000256" key="7">
    <source>
        <dbReference type="SAM" id="MobiDB-lite"/>
    </source>
</evidence>
<feature type="compositionally biased region" description="Low complexity" evidence="7">
    <location>
        <begin position="871"/>
        <end position="899"/>
    </location>
</feature>
<dbReference type="GO" id="GO:0035102">
    <property type="term" value="C:PRC1 complex"/>
    <property type="evidence" value="ECO:0007669"/>
    <property type="project" value="TreeGrafter"/>
</dbReference>
<feature type="region of interest" description="Disordered" evidence="7">
    <location>
        <begin position="218"/>
        <end position="257"/>
    </location>
</feature>
<organism evidence="9 10">
    <name type="scientific">Blomia tropicalis</name>
    <name type="common">Mite</name>
    <dbReference type="NCBI Taxonomy" id="40697"/>
    <lineage>
        <taxon>Eukaryota</taxon>
        <taxon>Metazoa</taxon>
        <taxon>Ecdysozoa</taxon>
        <taxon>Arthropoda</taxon>
        <taxon>Chelicerata</taxon>
        <taxon>Arachnida</taxon>
        <taxon>Acari</taxon>
        <taxon>Acariformes</taxon>
        <taxon>Sarcoptiformes</taxon>
        <taxon>Astigmata</taxon>
        <taxon>Glycyphagoidea</taxon>
        <taxon>Echimyopodidae</taxon>
        <taxon>Blomia</taxon>
    </lineage>
</organism>
<dbReference type="Gene3D" id="3.10.20.90">
    <property type="entry name" value="Phosphatidylinositol 3-kinase Catalytic Subunit, Chain A, domain 1"/>
    <property type="match status" value="1"/>
</dbReference>
<feature type="compositionally biased region" description="Low complexity" evidence="7">
    <location>
        <begin position="414"/>
        <end position="433"/>
    </location>
</feature>
<dbReference type="Gene3D" id="3.30.40.10">
    <property type="entry name" value="Zinc/RING finger domain, C3HC4 (zinc finger)"/>
    <property type="match status" value="1"/>
</dbReference>
<dbReference type="OMA" id="QHCQQRP"/>
<evidence type="ECO:0000313" key="10">
    <source>
        <dbReference type="Proteomes" id="UP001142055"/>
    </source>
</evidence>
<dbReference type="FunFam" id="3.30.40.10:FF:000122">
    <property type="entry name" value="polycomb group RING finger protein 1"/>
    <property type="match status" value="1"/>
</dbReference>
<feature type="compositionally biased region" description="Low complexity" evidence="7">
    <location>
        <begin position="918"/>
        <end position="952"/>
    </location>
</feature>
<feature type="compositionally biased region" description="Low complexity" evidence="7">
    <location>
        <begin position="644"/>
        <end position="655"/>
    </location>
</feature>
<comment type="caution">
    <text evidence="9">The sequence shown here is derived from an EMBL/GenBank/DDBJ whole genome shotgun (WGS) entry which is preliminary data.</text>
</comment>
<dbReference type="SUPFAM" id="SSF57850">
    <property type="entry name" value="RING/U-box"/>
    <property type="match status" value="1"/>
</dbReference>
<feature type="compositionally biased region" description="Low complexity" evidence="7">
    <location>
        <begin position="540"/>
        <end position="551"/>
    </location>
</feature>
<feature type="region of interest" description="Disordered" evidence="7">
    <location>
        <begin position="774"/>
        <end position="846"/>
    </location>
</feature>
<dbReference type="Pfam" id="PF00097">
    <property type="entry name" value="zf-C3HC4"/>
    <property type="match status" value="1"/>
</dbReference>
<feature type="region of interest" description="Disordered" evidence="7">
    <location>
        <begin position="694"/>
        <end position="739"/>
    </location>
</feature>
<protein>
    <recommendedName>
        <fullName evidence="8">RING-type domain-containing protein</fullName>
    </recommendedName>
</protein>
<comment type="subcellular location">
    <subcellularLocation>
        <location evidence="1">Nucleus</location>
    </subcellularLocation>
</comment>
<feature type="compositionally biased region" description="Low complexity" evidence="7">
    <location>
        <begin position="1327"/>
        <end position="1345"/>
    </location>
</feature>
<dbReference type="InterPro" id="IPR032443">
    <property type="entry name" value="RAWUL"/>
</dbReference>
<feature type="region of interest" description="Disordered" evidence="7">
    <location>
        <begin position="1299"/>
        <end position="1345"/>
    </location>
</feature>
<feature type="compositionally biased region" description="Polar residues" evidence="7">
    <location>
        <begin position="353"/>
        <end position="363"/>
    </location>
</feature>
<feature type="region of interest" description="Disordered" evidence="7">
    <location>
        <begin position="353"/>
        <end position="494"/>
    </location>
</feature>
<feature type="compositionally biased region" description="Low complexity" evidence="7">
    <location>
        <begin position="721"/>
        <end position="734"/>
    </location>
</feature>
<dbReference type="GO" id="GO:0008270">
    <property type="term" value="F:zinc ion binding"/>
    <property type="evidence" value="ECO:0007669"/>
    <property type="project" value="UniProtKB-KW"/>
</dbReference>
<feature type="domain" description="RING-type" evidence="8">
    <location>
        <begin position="71"/>
        <end position="113"/>
    </location>
</feature>
<dbReference type="PANTHER" id="PTHR10825">
    <property type="entry name" value="RING FINGER DOMAIN-CONTAINING, POLYCOMB GROUP COMPONENT"/>
    <property type="match status" value="1"/>
</dbReference>
<dbReference type="InterPro" id="IPR013083">
    <property type="entry name" value="Znf_RING/FYVE/PHD"/>
</dbReference>
<feature type="region of interest" description="Disordered" evidence="7">
    <location>
        <begin position="1168"/>
        <end position="1196"/>
    </location>
</feature>
<feature type="region of interest" description="Disordered" evidence="7">
    <location>
        <begin position="1403"/>
        <end position="1433"/>
    </location>
</feature>
<feature type="compositionally biased region" description="Low complexity" evidence="7">
    <location>
        <begin position="822"/>
        <end position="845"/>
    </location>
</feature>
<keyword evidence="2" id="KW-0479">Metal-binding</keyword>
<evidence type="ECO:0000256" key="4">
    <source>
        <dbReference type="ARBA" id="ARBA00022833"/>
    </source>
</evidence>
<dbReference type="PROSITE" id="PS00518">
    <property type="entry name" value="ZF_RING_1"/>
    <property type="match status" value="1"/>
</dbReference>
<feature type="compositionally biased region" description="Polar residues" evidence="7">
    <location>
        <begin position="1168"/>
        <end position="1190"/>
    </location>
</feature>
<dbReference type="InterPro" id="IPR017907">
    <property type="entry name" value="Znf_RING_CS"/>
</dbReference>
<dbReference type="GO" id="GO:1990841">
    <property type="term" value="F:promoter-specific chromatin binding"/>
    <property type="evidence" value="ECO:0007669"/>
    <property type="project" value="TreeGrafter"/>
</dbReference>
<evidence type="ECO:0000256" key="3">
    <source>
        <dbReference type="ARBA" id="ARBA00022771"/>
    </source>
</evidence>
<feature type="compositionally biased region" description="Low complexity" evidence="7">
    <location>
        <begin position="595"/>
        <end position="633"/>
    </location>
</feature>
<keyword evidence="5" id="KW-0539">Nucleus</keyword>
<feature type="compositionally biased region" description="Low complexity" evidence="7">
    <location>
        <begin position="775"/>
        <end position="800"/>
    </location>
</feature>
<feature type="compositionally biased region" description="Polar residues" evidence="7">
    <location>
        <begin position="218"/>
        <end position="238"/>
    </location>
</feature>
<feature type="compositionally biased region" description="Polar residues" evidence="7">
    <location>
        <begin position="552"/>
        <end position="562"/>
    </location>
</feature>
<evidence type="ECO:0000259" key="8">
    <source>
        <dbReference type="PROSITE" id="PS50089"/>
    </source>
</evidence>
<reference evidence="9" key="1">
    <citation type="submission" date="2022-12" db="EMBL/GenBank/DDBJ databases">
        <title>Genome assemblies of Blomia tropicalis.</title>
        <authorList>
            <person name="Cui Y."/>
        </authorList>
    </citation>
    <scope>NUCLEOTIDE SEQUENCE</scope>
    <source>
        <tissue evidence="9">Adult mites</tissue>
    </source>
</reference>
<evidence type="ECO:0000256" key="1">
    <source>
        <dbReference type="ARBA" id="ARBA00004123"/>
    </source>
</evidence>
<name>A0A9Q0RSJ3_BLOTA</name>
<evidence type="ECO:0000256" key="5">
    <source>
        <dbReference type="ARBA" id="ARBA00023242"/>
    </source>
</evidence>
<feature type="compositionally biased region" description="Low complexity" evidence="7">
    <location>
        <begin position="453"/>
        <end position="472"/>
    </location>
</feature>
<dbReference type="Proteomes" id="UP001142055">
    <property type="component" value="Chromosome 1"/>
</dbReference>